<feature type="compositionally biased region" description="Low complexity" evidence="1">
    <location>
        <begin position="168"/>
        <end position="182"/>
    </location>
</feature>
<keyword evidence="3" id="KW-1185">Reference proteome</keyword>
<dbReference type="AlphaFoldDB" id="A0A9P7ZX70"/>
<name>A0A9P7ZX70_9HYPO</name>
<feature type="compositionally biased region" description="Basic residues" evidence="1">
    <location>
        <begin position="370"/>
        <end position="386"/>
    </location>
</feature>
<evidence type="ECO:0000313" key="3">
    <source>
        <dbReference type="Proteomes" id="UP000887229"/>
    </source>
</evidence>
<evidence type="ECO:0000313" key="2">
    <source>
        <dbReference type="EMBL" id="KAG9259191.1"/>
    </source>
</evidence>
<feature type="region of interest" description="Disordered" evidence="1">
    <location>
        <begin position="258"/>
        <end position="297"/>
    </location>
</feature>
<feature type="compositionally biased region" description="Basic residues" evidence="1">
    <location>
        <begin position="1"/>
        <end position="12"/>
    </location>
</feature>
<dbReference type="EMBL" id="MU251242">
    <property type="protein sequence ID" value="KAG9259191.1"/>
    <property type="molecule type" value="Genomic_DNA"/>
</dbReference>
<feature type="compositionally biased region" description="Low complexity" evidence="1">
    <location>
        <begin position="286"/>
        <end position="297"/>
    </location>
</feature>
<gene>
    <name evidence="2" type="ORF">F5Z01DRAFT_669913</name>
</gene>
<comment type="caution">
    <text evidence="2">The sequence shown here is derived from an EMBL/GenBank/DDBJ whole genome shotgun (WGS) entry which is preliminary data.</text>
</comment>
<sequence>MSIFSHLRKSRQTAKEHNTKRAEQKQQEQSSTPYRHVPTHAATDAYNCAPPAWREAADRPKIIEQNRRRSAMTPVSHHSSMPGPNFQRVGSSLSNVSYPGQATAGPSARLPRAYSYTGVSPYVNGSRDIIYSIPDVNHSQPEGLAERSPVESNSDSTSSHGDLELGTSRAHAASQPSSSAPSHRLHPRSRSRQASDASIDRKAMSSATNHRAAARDTRPPPSLRGFNFVNNTANPTPVGVGTVPVPLPVDIISPQSEEAAIPSAGPSRHNSAMSLPALTPASSKYPSPSMAPSLSPSDAPASGFYLNSSNAASFSNMSYFAEPVKQMAMYEPDTMAKSELRETRFKENIPMEKIPSAQGTPGMAVDVAPKSKKSSRKGAKLVKKNRGASQVAAM</sequence>
<feature type="compositionally biased region" description="Polar residues" evidence="1">
    <location>
        <begin position="150"/>
        <end position="160"/>
    </location>
</feature>
<feature type="region of interest" description="Disordered" evidence="1">
    <location>
        <begin position="1"/>
        <end position="38"/>
    </location>
</feature>
<evidence type="ECO:0000256" key="1">
    <source>
        <dbReference type="SAM" id="MobiDB-lite"/>
    </source>
</evidence>
<dbReference type="Proteomes" id="UP000887229">
    <property type="component" value="Unassembled WGS sequence"/>
</dbReference>
<reference evidence="2" key="1">
    <citation type="journal article" date="2021" name="IMA Fungus">
        <title>Genomic characterization of three marine fungi, including Emericellopsis atlantica sp. nov. with signatures of a generalist lifestyle and marine biomass degradation.</title>
        <authorList>
            <person name="Hagestad O.C."/>
            <person name="Hou L."/>
            <person name="Andersen J.H."/>
            <person name="Hansen E.H."/>
            <person name="Altermark B."/>
            <person name="Li C."/>
            <person name="Kuhnert E."/>
            <person name="Cox R.J."/>
            <person name="Crous P.W."/>
            <person name="Spatafora J.W."/>
            <person name="Lail K."/>
            <person name="Amirebrahimi M."/>
            <person name="Lipzen A."/>
            <person name="Pangilinan J."/>
            <person name="Andreopoulos W."/>
            <person name="Hayes R.D."/>
            <person name="Ng V."/>
            <person name="Grigoriev I.V."/>
            <person name="Jackson S.A."/>
            <person name="Sutton T.D.S."/>
            <person name="Dobson A.D.W."/>
            <person name="Rama T."/>
        </authorList>
    </citation>
    <scope>NUCLEOTIDE SEQUENCE</scope>
    <source>
        <strain evidence="2">TS7</strain>
    </source>
</reference>
<feature type="region of interest" description="Disordered" evidence="1">
    <location>
        <begin position="353"/>
        <end position="394"/>
    </location>
</feature>
<feature type="region of interest" description="Disordered" evidence="1">
    <location>
        <begin position="61"/>
        <end position="84"/>
    </location>
</feature>
<accession>A0A9P7ZX70</accession>
<dbReference type="RefSeq" id="XP_046123115.1">
    <property type="nucleotide sequence ID" value="XM_046264490.1"/>
</dbReference>
<protein>
    <submittedName>
        <fullName evidence="2">Uncharacterized protein</fullName>
    </submittedName>
</protein>
<feature type="compositionally biased region" description="Basic and acidic residues" evidence="1">
    <location>
        <begin position="13"/>
        <end position="26"/>
    </location>
</feature>
<feature type="region of interest" description="Disordered" evidence="1">
    <location>
        <begin position="134"/>
        <end position="230"/>
    </location>
</feature>
<proteinExistence type="predicted"/>
<dbReference type="OrthoDB" id="5225441at2759"/>
<dbReference type="GeneID" id="70295393"/>
<organism evidence="2 3">
    <name type="scientific">Emericellopsis atlantica</name>
    <dbReference type="NCBI Taxonomy" id="2614577"/>
    <lineage>
        <taxon>Eukaryota</taxon>
        <taxon>Fungi</taxon>
        <taxon>Dikarya</taxon>
        <taxon>Ascomycota</taxon>
        <taxon>Pezizomycotina</taxon>
        <taxon>Sordariomycetes</taxon>
        <taxon>Hypocreomycetidae</taxon>
        <taxon>Hypocreales</taxon>
        <taxon>Bionectriaceae</taxon>
        <taxon>Emericellopsis</taxon>
    </lineage>
</organism>